<dbReference type="AlphaFoldDB" id="A0A9P7C1P6"/>
<evidence type="ECO:0000313" key="3">
    <source>
        <dbReference type="EMBL" id="KAG1531510.1"/>
    </source>
</evidence>
<keyword evidence="2" id="KW-0472">Membrane</keyword>
<feature type="transmembrane region" description="Helical" evidence="2">
    <location>
        <begin position="195"/>
        <end position="216"/>
    </location>
</feature>
<gene>
    <name evidence="3" type="ORF">G6F51_013492</name>
</gene>
<sequence length="229" mass="25352">MVLSNLETFPPAKPPSRLPNNAITPVKKDWSAIVKGSIKTSSYDRSSSTTITSTSNIDAVDAVTSHYRLSSMRPFLKGASEGSVLLEITNVKDKKLFLTELKELCDDNTHLWSIEDVIRQDFGRLFAGITFSPEYAELACNTGLKLPSFDSPFQGYRSLPPDSEVLTITFIGLPRQYGRKDGGLTQLRNDMIFNLSAFGTVCDSGIVVFTLIIFLMSCEITQKILQLII</sequence>
<feature type="region of interest" description="Disordered" evidence="1">
    <location>
        <begin position="1"/>
        <end position="21"/>
    </location>
</feature>
<protein>
    <submittedName>
        <fullName evidence="3">Uncharacterized protein</fullName>
    </submittedName>
</protein>
<dbReference type="Proteomes" id="UP000717996">
    <property type="component" value="Unassembled WGS sequence"/>
</dbReference>
<keyword evidence="2" id="KW-0812">Transmembrane</keyword>
<keyword evidence="2" id="KW-1133">Transmembrane helix</keyword>
<evidence type="ECO:0000256" key="1">
    <source>
        <dbReference type="SAM" id="MobiDB-lite"/>
    </source>
</evidence>
<proteinExistence type="predicted"/>
<evidence type="ECO:0000313" key="4">
    <source>
        <dbReference type="Proteomes" id="UP000717996"/>
    </source>
</evidence>
<reference evidence="3" key="1">
    <citation type="journal article" date="2020" name="Microb. Genom.">
        <title>Genetic diversity of clinical and environmental Mucorales isolates obtained from an investigation of mucormycosis cases among solid organ transplant recipients.</title>
        <authorList>
            <person name="Nguyen M.H."/>
            <person name="Kaul D."/>
            <person name="Muto C."/>
            <person name="Cheng S.J."/>
            <person name="Richter R.A."/>
            <person name="Bruno V.M."/>
            <person name="Liu G."/>
            <person name="Beyhan S."/>
            <person name="Sundermann A.J."/>
            <person name="Mounaud S."/>
            <person name="Pasculle A.W."/>
            <person name="Nierman W.C."/>
            <person name="Driscoll E."/>
            <person name="Cumbie R."/>
            <person name="Clancy C.J."/>
            <person name="Dupont C.L."/>
        </authorList>
    </citation>
    <scope>NUCLEOTIDE SEQUENCE</scope>
    <source>
        <strain evidence="3">GL16</strain>
    </source>
</reference>
<evidence type="ECO:0000256" key="2">
    <source>
        <dbReference type="SAM" id="Phobius"/>
    </source>
</evidence>
<comment type="caution">
    <text evidence="3">The sequence shown here is derived from an EMBL/GenBank/DDBJ whole genome shotgun (WGS) entry which is preliminary data.</text>
</comment>
<accession>A0A9P7C1P6</accession>
<name>A0A9P7C1P6_RHIOR</name>
<organism evidence="3 4">
    <name type="scientific">Rhizopus oryzae</name>
    <name type="common">Mucormycosis agent</name>
    <name type="synonym">Rhizopus arrhizus var. delemar</name>
    <dbReference type="NCBI Taxonomy" id="64495"/>
    <lineage>
        <taxon>Eukaryota</taxon>
        <taxon>Fungi</taxon>
        <taxon>Fungi incertae sedis</taxon>
        <taxon>Mucoromycota</taxon>
        <taxon>Mucoromycotina</taxon>
        <taxon>Mucoromycetes</taxon>
        <taxon>Mucorales</taxon>
        <taxon>Mucorineae</taxon>
        <taxon>Rhizopodaceae</taxon>
        <taxon>Rhizopus</taxon>
    </lineage>
</organism>
<dbReference type="EMBL" id="JAANIT010005476">
    <property type="protein sequence ID" value="KAG1531510.1"/>
    <property type="molecule type" value="Genomic_DNA"/>
</dbReference>